<accession>A0AC61QTH8</accession>
<gene>
    <name evidence="1" type="primary">rmuC</name>
    <name evidence="1" type="ORF">E5358_01325</name>
</gene>
<comment type="caution">
    <text evidence="1">The sequence shown here is derived from an EMBL/GenBank/DDBJ whole genome shotgun (WGS) entry which is preliminary data.</text>
</comment>
<proteinExistence type="predicted"/>
<reference evidence="1" key="1">
    <citation type="submission" date="2019-04" db="EMBL/GenBank/DDBJ databases">
        <title>Microbes associate with the intestines of laboratory mice.</title>
        <authorList>
            <person name="Navarre W."/>
            <person name="Wong E."/>
            <person name="Huang K."/>
            <person name="Tropini C."/>
            <person name="Ng K."/>
            <person name="Yu B."/>
        </authorList>
    </citation>
    <scope>NUCLEOTIDE SEQUENCE</scope>
    <source>
        <strain evidence="1">NM73_A23</strain>
    </source>
</reference>
<organism evidence="1 2">
    <name type="scientific">Palleniella muris</name>
    <dbReference type="NCBI Taxonomy" id="3038145"/>
    <lineage>
        <taxon>Bacteria</taxon>
        <taxon>Pseudomonadati</taxon>
        <taxon>Bacteroidota</taxon>
        <taxon>Bacteroidia</taxon>
        <taxon>Bacteroidales</taxon>
        <taxon>Prevotellaceae</taxon>
        <taxon>Palleniella</taxon>
    </lineage>
</organism>
<name>A0AC61QTH8_9BACT</name>
<dbReference type="Proteomes" id="UP000308886">
    <property type="component" value="Unassembled WGS sequence"/>
</dbReference>
<keyword evidence="2" id="KW-1185">Reference proteome</keyword>
<protein>
    <submittedName>
        <fullName evidence="1">DNA recombination protein RmuC</fullName>
    </submittedName>
</protein>
<sequence>MEIIYLLVGILKGFIIGWIVLRNRYNREHTKITALEDELSRLNQSAEARIAEQKALYERQAEQQLALVKEQMDTAARNLLQERTEQLTAQTKRLEEDNLRLKQESAERLAEQKAMYEKQMEQQMTLIKEQINTASEKILKERSEQLSIHNKEQLSAILNPLKDGITQMREVVEKSGKEHAETMVRLDATIKTSIAQSREVGERADKLAEALTGKNKTQGNFGELRLKQLLEDMGLEEGTQFEEQTTMKDAKGRAIYSEEDGHRMVPDVILHFPDARDVIIDSKMSLKAFEDYHNAETDAARQDALARHIASVRQHVTELSQKNYSSYIREGRGKLDFVLMYVFSESALQLALGSDASLWKEAYDKGVIIAGSQNLYMMLRVLEMTWRQVRQVENQENMVKAANTVIDRVQLFYERFLKVEEQLDRTRKAFDDVKNVTASSGQCIEVAARKLIKYGAQSSPKRKYQLKSADPQLLEQDEEE</sequence>
<dbReference type="EMBL" id="SRZC01000002">
    <property type="protein sequence ID" value="TGX83849.1"/>
    <property type="molecule type" value="Genomic_DNA"/>
</dbReference>
<evidence type="ECO:0000313" key="1">
    <source>
        <dbReference type="EMBL" id="TGX83849.1"/>
    </source>
</evidence>
<evidence type="ECO:0000313" key="2">
    <source>
        <dbReference type="Proteomes" id="UP000308886"/>
    </source>
</evidence>